<dbReference type="Pfam" id="PF00005">
    <property type="entry name" value="ABC_tran"/>
    <property type="match status" value="1"/>
</dbReference>
<dbReference type="SUPFAM" id="SSF52540">
    <property type="entry name" value="P-loop containing nucleoside triphosphate hydrolases"/>
    <property type="match status" value="1"/>
</dbReference>
<keyword evidence="11" id="KW-1185">Reference proteome</keyword>
<keyword evidence="3" id="KW-0813">Transport</keyword>
<evidence type="ECO:0000256" key="4">
    <source>
        <dbReference type="ARBA" id="ARBA00022475"/>
    </source>
</evidence>
<dbReference type="InterPro" id="IPR027417">
    <property type="entry name" value="P-loop_NTPase"/>
</dbReference>
<keyword evidence="8" id="KW-0472">Membrane</keyword>
<name>A0A2V5JVD1_9BACL</name>
<sequence>MIPLSKLQDGDQRVNNGKRKGAVRVRTWIALERIAAAPPGGGEDVVLQGIDFRVGAGEFVAVVGVNGSGKSTLLRVLAGLLPVAEGKAATHPEADGAVRIVFQNPDAQLIGETVYEEIAFGLEQLGVPTEEMPERVRLALRSVGLDVPASTPVERLSGGQKQLLGIAGALAAEARVLLLDEPTSMLDPVSKASVVDTVRALRDRGLAVVWSTQAMDEVGLADRIVALQDGRVAFEGTPETFFYGEAGKGDDAHGANDGGVPCVALGLRLPYAVETAHRLRDHGVRLTVRPVTDDQLLEAVAGLCR</sequence>
<dbReference type="InterPro" id="IPR050095">
    <property type="entry name" value="ECF_ABC_transporter_ATP-bd"/>
</dbReference>
<dbReference type="InterPro" id="IPR003439">
    <property type="entry name" value="ABC_transporter-like_ATP-bd"/>
</dbReference>
<dbReference type="InterPro" id="IPR003593">
    <property type="entry name" value="AAA+_ATPase"/>
</dbReference>
<dbReference type="GO" id="GO:0016887">
    <property type="term" value="F:ATP hydrolysis activity"/>
    <property type="evidence" value="ECO:0007669"/>
    <property type="project" value="InterPro"/>
</dbReference>
<evidence type="ECO:0000313" key="11">
    <source>
        <dbReference type="Proteomes" id="UP000247476"/>
    </source>
</evidence>
<accession>A0A2V5JVD1</accession>
<comment type="similarity">
    <text evidence="2">Belongs to the ABC transporter superfamily.</text>
</comment>
<dbReference type="PROSITE" id="PS50893">
    <property type="entry name" value="ABC_TRANSPORTER_2"/>
    <property type="match status" value="1"/>
</dbReference>
<evidence type="ECO:0000256" key="2">
    <source>
        <dbReference type="ARBA" id="ARBA00005417"/>
    </source>
</evidence>
<dbReference type="PROSITE" id="PS00211">
    <property type="entry name" value="ABC_TRANSPORTER_1"/>
    <property type="match status" value="1"/>
</dbReference>
<proteinExistence type="inferred from homology"/>
<evidence type="ECO:0000256" key="1">
    <source>
        <dbReference type="ARBA" id="ARBA00004202"/>
    </source>
</evidence>
<dbReference type="GO" id="GO:0005524">
    <property type="term" value="F:ATP binding"/>
    <property type="evidence" value="ECO:0007669"/>
    <property type="project" value="UniProtKB-KW"/>
</dbReference>
<evidence type="ECO:0000256" key="6">
    <source>
        <dbReference type="ARBA" id="ARBA00022840"/>
    </source>
</evidence>
<evidence type="ECO:0000313" key="10">
    <source>
        <dbReference type="EMBL" id="PYI50538.1"/>
    </source>
</evidence>
<keyword evidence="7" id="KW-1278">Translocase</keyword>
<protein>
    <recommendedName>
        <fullName evidence="9">ABC transporter domain-containing protein</fullName>
    </recommendedName>
</protein>
<dbReference type="CDD" id="cd03225">
    <property type="entry name" value="ABC_cobalt_CbiO_domain1"/>
    <property type="match status" value="1"/>
</dbReference>
<organism evidence="10 11">
    <name type="scientific">Paenibacillus flagellatus</name>
    <dbReference type="NCBI Taxonomy" id="2211139"/>
    <lineage>
        <taxon>Bacteria</taxon>
        <taxon>Bacillati</taxon>
        <taxon>Bacillota</taxon>
        <taxon>Bacilli</taxon>
        <taxon>Bacillales</taxon>
        <taxon>Paenibacillaceae</taxon>
        <taxon>Paenibacillus</taxon>
    </lineage>
</organism>
<evidence type="ECO:0000256" key="3">
    <source>
        <dbReference type="ARBA" id="ARBA00022448"/>
    </source>
</evidence>
<dbReference type="InterPro" id="IPR015856">
    <property type="entry name" value="ABC_transpr_CbiO/EcfA_su"/>
</dbReference>
<evidence type="ECO:0000256" key="5">
    <source>
        <dbReference type="ARBA" id="ARBA00022741"/>
    </source>
</evidence>
<dbReference type="PANTHER" id="PTHR43553">
    <property type="entry name" value="HEAVY METAL TRANSPORTER"/>
    <property type="match status" value="1"/>
</dbReference>
<dbReference type="GO" id="GO:0043190">
    <property type="term" value="C:ATP-binding cassette (ABC) transporter complex"/>
    <property type="evidence" value="ECO:0007669"/>
    <property type="project" value="TreeGrafter"/>
</dbReference>
<evidence type="ECO:0000256" key="7">
    <source>
        <dbReference type="ARBA" id="ARBA00022967"/>
    </source>
</evidence>
<reference evidence="10 11" key="1">
    <citation type="submission" date="2018-05" db="EMBL/GenBank/DDBJ databases">
        <title>Paenibacillus flagellatus sp. nov., isolated from selenium mineral soil.</title>
        <authorList>
            <person name="Dai X."/>
        </authorList>
    </citation>
    <scope>NUCLEOTIDE SEQUENCE [LARGE SCALE GENOMIC DNA]</scope>
    <source>
        <strain evidence="10 11">DXL2</strain>
    </source>
</reference>
<dbReference type="GO" id="GO:0042626">
    <property type="term" value="F:ATPase-coupled transmembrane transporter activity"/>
    <property type="evidence" value="ECO:0007669"/>
    <property type="project" value="TreeGrafter"/>
</dbReference>
<dbReference type="Gene3D" id="3.40.50.300">
    <property type="entry name" value="P-loop containing nucleotide triphosphate hydrolases"/>
    <property type="match status" value="1"/>
</dbReference>
<dbReference type="AlphaFoldDB" id="A0A2V5JVD1"/>
<dbReference type="EMBL" id="QJVJ01000018">
    <property type="protein sequence ID" value="PYI50538.1"/>
    <property type="molecule type" value="Genomic_DNA"/>
</dbReference>
<evidence type="ECO:0000256" key="8">
    <source>
        <dbReference type="ARBA" id="ARBA00023136"/>
    </source>
</evidence>
<evidence type="ECO:0000259" key="9">
    <source>
        <dbReference type="PROSITE" id="PS50893"/>
    </source>
</evidence>
<feature type="domain" description="ABC transporter" evidence="9">
    <location>
        <begin position="29"/>
        <end position="254"/>
    </location>
</feature>
<keyword evidence="6" id="KW-0067">ATP-binding</keyword>
<keyword evidence="4" id="KW-1003">Cell membrane</keyword>
<dbReference type="InterPro" id="IPR017871">
    <property type="entry name" value="ABC_transporter-like_CS"/>
</dbReference>
<dbReference type="PANTHER" id="PTHR43553:SF24">
    <property type="entry name" value="ENERGY-COUPLING FACTOR TRANSPORTER ATP-BINDING PROTEIN ECFA1"/>
    <property type="match status" value="1"/>
</dbReference>
<dbReference type="SMART" id="SM00382">
    <property type="entry name" value="AAA"/>
    <property type="match status" value="1"/>
</dbReference>
<comment type="caution">
    <text evidence="10">The sequence shown here is derived from an EMBL/GenBank/DDBJ whole genome shotgun (WGS) entry which is preliminary data.</text>
</comment>
<dbReference type="Proteomes" id="UP000247476">
    <property type="component" value="Unassembled WGS sequence"/>
</dbReference>
<keyword evidence="5" id="KW-0547">Nucleotide-binding</keyword>
<comment type="subcellular location">
    <subcellularLocation>
        <location evidence="1">Cell membrane</location>
        <topology evidence="1">Peripheral membrane protein</topology>
    </subcellularLocation>
</comment>
<gene>
    <name evidence="10" type="ORF">DLM86_28985</name>
</gene>